<feature type="region of interest" description="Disordered" evidence="1">
    <location>
        <begin position="1"/>
        <end position="30"/>
    </location>
</feature>
<evidence type="ECO:0000313" key="2">
    <source>
        <dbReference type="EMBL" id="KAJ1207327.1"/>
    </source>
</evidence>
<protein>
    <submittedName>
        <fullName evidence="2">Uncharacterized protein</fullName>
    </submittedName>
</protein>
<sequence length="74" mass="8113">MRPRAERRPNNRPACRPSTPALESLGNREHRAEGPAALARRFGLSWVLGLVAVSFEGKVTAICPTGEYRLLLDG</sequence>
<proteinExistence type="predicted"/>
<organism evidence="2 3">
    <name type="scientific">Pleurodeles waltl</name>
    <name type="common">Iberian ribbed newt</name>
    <dbReference type="NCBI Taxonomy" id="8319"/>
    <lineage>
        <taxon>Eukaryota</taxon>
        <taxon>Metazoa</taxon>
        <taxon>Chordata</taxon>
        <taxon>Craniata</taxon>
        <taxon>Vertebrata</taxon>
        <taxon>Euteleostomi</taxon>
        <taxon>Amphibia</taxon>
        <taxon>Batrachia</taxon>
        <taxon>Caudata</taxon>
        <taxon>Salamandroidea</taxon>
        <taxon>Salamandridae</taxon>
        <taxon>Pleurodelinae</taxon>
        <taxon>Pleurodeles</taxon>
    </lineage>
</organism>
<comment type="caution">
    <text evidence="2">The sequence shown here is derived from an EMBL/GenBank/DDBJ whole genome shotgun (WGS) entry which is preliminary data.</text>
</comment>
<keyword evidence="3" id="KW-1185">Reference proteome</keyword>
<dbReference type="EMBL" id="JANPWB010000002">
    <property type="protein sequence ID" value="KAJ1207327.1"/>
    <property type="molecule type" value="Genomic_DNA"/>
</dbReference>
<evidence type="ECO:0000313" key="3">
    <source>
        <dbReference type="Proteomes" id="UP001066276"/>
    </source>
</evidence>
<dbReference type="Proteomes" id="UP001066276">
    <property type="component" value="Chromosome 1_2"/>
</dbReference>
<evidence type="ECO:0000256" key="1">
    <source>
        <dbReference type="SAM" id="MobiDB-lite"/>
    </source>
</evidence>
<accession>A0AAV7W368</accession>
<dbReference type="AlphaFoldDB" id="A0AAV7W368"/>
<name>A0AAV7W368_PLEWA</name>
<reference evidence="2" key="1">
    <citation type="journal article" date="2022" name="bioRxiv">
        <title>Sequencing and chromosome-scale assembly of the giantPleurodeles waltlgenome.</title>
        <authorList>
            <person name="Brown T."/>
            <person name="Elewa A."/>
            <person name="Iarovenko S."/>
            <person name="Subramanian E."/>
            <person name="Araus A.J."/>
            <person name="Petzold A."/>
            <person name="Susuki M."/>
            <person name="Suzuki K.-i.T."/>
            <person name="Hayashi T."/>
            <person name="Toyoda A."/>
            <person name="Oliveira C."/>
            <person name="Osipova E."/>
            <person name="Leigh N.D."/>
            <person name="Simon A."/>
            <person name="Yun M.H."/>
        </authorList>
    </citation>
    <scope>NUCLEOTIDE SEQUENCE</scope>
    <source>
        <strain evidence="2">20211129_DDA</strain>
        <tissue evidence="2">Liver</tissue>
    </source>
</reference>
<gene>
    <name evidence="2" type="ORF">NDU88_002718</name>
</gene>